<dbReference type="InterPro" id="IPR034288">
    <property type="entry name" value="CuRO_1_LCC"/>
</dbReference>
<organism evidence="4">
    <name type="scientific">Sesamum calycinum</name>
    <dbReference type="NCBI Taxonomy" id="2727403"/>
    <lineage>
        <taxon>Eukaryota</taxon>
        <taxon>Viridiplantae</taxon>
        <taxon>Streptophyta</taxon>
        <taxon>Embryophyta</taxon>
        <taxon>Tracheophyta</taxon>
        <taxon>Spermatophyta</taxon>
        <taxon>Magnoliopsida</taxon>
        <taxon>eudicotyledons</taxon>
        <taxon>Gunneridae</taxon>
        <taxon>Pentapetalae</taxon>
        <taxon>asterids</taxon>
        <taxon>lamiids</taxon>
        <taxon>Lamiales</taxon>
        <taxon>Pedaliaceae</taxon>
        <taxon>Sesamum</taxon>
    </lineage>
</organism>
<proteinExistence type="inferred from homology"/>
<accession>A0AAW2PCD9</accession>
<dbReference type="InterPro" id="IPR011707">
    <property type="entry name" value="Cu-oxidase-like_N"/>
</dbReference>
<name>A0AAW2PCD9_9LAMI</name>
<dbReference type="InterPro" id="IPR008972">
    <property type="entry name" value="Cupredoxin"/>
</dbReference>
<comment type="similarity">
    <text evidence="1">Belongs to the multicopper oxidase family.</text>
</comment>
<protein>
    <submittedName>
        <fullName evidence="4">Laccase-9</fullName>
    </submittedName>
</protein>
<evidence type="ECO:0000256" key="2">
    <source>
        <dbReference type="SAM" id="MobiDB-lite"/>
    </source>
</evidence>
<evidence type="ECO:0000259" key="3">
    <source>
        <dbReference type="Pfam" id="PF07732"/>
    </source>
</evidence>
<feature type="domain" description="Plastocyanin-like" evidence="3">
    <location>
        <begin position="6"/>
        <end position="113"/>
    </location>
</feature>
<dbReference type="PANTHER" id="PTHR11709">
    <property type="entry name" value="MULTI-COPPER OXIDASE"/>
    <property type="match status" value="1"/>
</dbReference>
<dbReference type="CDD" id="cd13849">
    <property type="entry name" value="CuRO_1_LCC_plant"/>
    <property type="match status" value="1"/>
</dbReference>
<reference evidence="4" key="2">
    <citation type="journal article" date="2024" name="Plant">
        <title>Genomic evolution and insights into agronomic trait innovations of Sesamum species.</title>
        <authorList>
            <person name="Miao H."/>
            <person name="Wang L."/>
            <person name="Qu L."/>
            <person name="Liu H."/>
            <person name="Sun Y."/>
            <person name="Le M."/>
            <person name="Wang Q."/>
            <person name="Wei S."/>
            <person name="Zheng Y."/>
            <person name="Lin W."/>
            <person name="Duan Y."/>
            <person name="Cao H."/>
            <person name="Xiong S."/>
            <person name="Wang X."/>
            <person name="Wei L."/>
            <person name="Li C."/>
            <person name="Ma Q."/>
            <person name="Ju M."/>
            <person name="Zhao R."/>
            <person name="Li G."/>
            <person name="Mu C."/>
            <person name="Tian Q."/>
            <person name="Mei H."/>
            <person name="Zhang T."/>
            <person name="Gao T."/>
            <person name="Zhang H."/>
        </authorList>
    </citation>
    <scope>NUCLEOTIDE SEQUENCE</scope>
    <source>
        <strain evidence="4">KEN8</strain>
    </source>
</reference>
<dbReference type="EMBL" id="JACGWM010000009">
    <property type="protein sequence ID" value="KAL0352464.1"/>
    <property type="molecule type" value="Genomic_DNA"/>
</dbReference>
<reference evidence="4" key="1">
    <citation type="submission" date="2020-06" db="EMBL/GenBank/DDBJ databases">
        <authorList>
            <person name="Li T."/>
            <person name="Hu X."/>
            <person name="Zhang T."/>
            <person name="Song X."/>
            <person name="Zhang H."/>
            <person name="Dai N."/>
            <person name="Sheng W."/>
            <person name="Hou X."/>
            <person name="Wei L."/>
        </authorList>
    </citation>
    <scope>NUCLEOTIDE SEQUENCE</scope>
    <source>
        <strain evidence="4">KEN8</strain>
        <tissue evidence="4">Leaf</tissue>
    </source>
</reference>
<dbReference type="Gene3D" id="2.60.40.420">
    <property type="entry name" value="Cupredoxins - blue copper proteins"/>
    <property type="match status" value="1"/>
</dbReference>
<sequence length="132" mass="15353">MMLENKGYSRLCEKKNILTINGKFPGPTIYARRGDSVNVNVYNNAGHNITIHWHGVKMPRYPWSDGPEYVTQCPIMPGTNFTQQIRLSDEEGTLWWHAHSEWSRATVHGTHHFTPKKTPYPFPKPRKKFPSY</sequence>
<dbReference type="Pfam" id="PF07732">
    <property type="entry name" value="Cu-oxidase_3"/>
    <property type="match status" value="1"/>
</dbReference>
<gene>
    <name evidence="4" type="ORF">Scaly_1635100</name>
</gene>
<dbReference type="GO" id="GO:0016491">
    <property type="term" value="F:oxidoreductase activity"/>
    <property type="evidence" value="ECO:0007669"/>
    <property type="project" value="TreeGrafter"/>
</dbReference>
<dbReference type="SUPFAM" id="SSF49503">
    <property type="entry name" value="Cupredoxins"/>
    <property type="match status" value="1"/>
</dbReference>
<comment type="caution">
    <text evidence="4">The sequence shown here is derived from an EMBL/GenBank/DDBJ whole genome shotgun (WGS) entry which is preliminary data.</text>
</comment>
<dbReference type="GO" id="GO:0005507">
    <property type="term" value="F:copper ion binding"/>
    <property type="evidence" value="ECO:0007669"/>
    <property type="project" value="InterPro"/>
</dbReference>
<dbReference type="InterPro" id="IPR045087">
    <property type="entry name" value="Cu-oxidase_fam"/>
</dbReference>
<feature type="region of interest" description="Disordered" evidence="2">
    <location>
        <begin position="110"/>
        <end position="132"/>
    </location>
</feature>
<dbReference type="AlphaFoldDB" id="A0AAW2PCD9"/>
<dbReference type="PANTHER" id="PTHR11709:SF443">
    <property type="entry name" value="LACCASE-15"/>
    <property type="match status" value="1"/>
</dbReference>
<evidence type="ECO:0000313" key="4">
    <source>
        <dbReference type="EMBL" id="KAL0352464.1"/>
    </source>
</evidence>
<evidence type="ECO:0000256" key="1">
    <source>
        <dbReference type="ARBA" id="ARBA00010609"/>
    </source>
</evidence>